<feature type="region of interest" description="Disordered" evidence="1">
    <location>
        <begin position="403"/>
        <end position="447"/>
    </location>
</feature>
<comment type="caution">
    <text evidence="3">The sequence shown here is derived from an EMBL/GenBank/DDBJ whole genome shotgun (WGS) entry which is preliminary data.</text>
</comment>
<reference evidence="3 4" key="1">
    <citation type="submission" date="2018-11" db="EMBL/GenBank/DDBJ databases">
        <title>Genome sequencing of Lautropia sp. KCOM 2505 (= ChDC F240).</title>
        <authorList>
            <person name="Kook J.-K."/>
            <person name="Park S.-N."/>
            <person name="Lim Y.K."/>
        </authorList>
    </citation>
    <scope>NUCLEOTIDE SEQUENCE [LARGE SCALE GENOMIC DNA]</scope>
    <source>
        <strain evidence="3 4">KCOM 2505</strain>
    </source>
</reference>
<evidence type="ECO:0000256" key="1">
    <source>
        <dbReference type="SAM" id="MobiDB-lite"/>
    </source>
</evidence>
<feature type="transmembrane region" description="Helical" evidence="2">
    <location>
        <begin position="148"/>
        <end position="167"/>
    </location>
</feature>
<dbReference type="Pfam" id="PF05940">
    <property type="entry name" value="NnrS"/>
    <property type="match status" value="1"/>
</dbReference>
<keyword evidence="2" id="KW-0812">Transmembrane</keyword>
<protein>
    <submittedName>
        <fullName evidence="3">NnrS family protein</fullName>
    </submittedName>
</protein>
<proteinExistence type="predicted"/>
<gene>
    <name evidence="3" type="ORF">EHV23_06895</name>
</gene>
<feature type="transmembrane region" description="Helical" evidence="2">
    <location>
        <begin position="335"/>
        <end position="356"/>
    </location>
</feature>
<feature type="transmembrane region" description="Helical" evidence="2">
    <location>
        <begin position="362"/>
        <end position="381"/>
    </location>
</feature>
<accession>A0A3R8MZ79</accession>
<evidence type="ECO:0000313" key="4">
    <source>
        <dbReference type="Proteomes" id="UP000270261"/>
    </source>
</evidence>
<feature type="transmembrane region" description="Helical" evidence="2">
    <location>
        <begin position="179"/>
        <end position="199"/>
    </location>
</feature>
<name>A0A3R8MZ79_9BURK</name>
<dbReference type="RefSeq" id="WP_125095276.1">
    <property type="nucleotide sequence ID" value="NZ_RRUE01000001.1"/>
</dbReference>
<feature type="compositionally biased region" description="Low complexity" evidence="1">
    <location>
        <begin position="433"/>
        <end position="442"/>
    </location>
</feature>
<keyword evidence="2" id="KW-1133">Transmembrane helix</keyword>
<dbReference type="OrthoDB" id="9770040at2"/>
<feature type="transmembrane region" description="Helical" evidence="2">
    <location>
        <begin position="94"/>
        <end position="111"/>
    </location>
</feature>
<feature type="transmembrane region" description="Helical" evidence="2">
    <location>
        <begin position="66"/>
        <end position="87"/>
    </location>
</feature>
<evidence type="ECO:0000313" key="3">
    <source>
        <dbReference type="EMBL" id="RRN45849.1"/>
    </source>
</evidence>
<feature type="transmembrane region" description="Helical" evidence="2">
    <location>
        <begin position="117"/>
        <end position="136"/>
    </location>
</feature>
<feature type="transmembrane region" description="Helical" evidence="2">
    <location>
        <begin position="300"/>
        <end position="323"/>
    </location>
</feature>
<keyword evidence="4" id="KW-1185">Reference proteome</keyword>
<dbReference type="InterPro" id="IPR010266">
    <property type="entry name" value="NnrS"/>
</dbReference>
<dbReference type="Proteomes" id="UP000270261">
    <property type="component" value="Unassembled WGS sequence"/>
</dbReference>
<feature type="transmembrane region" description="Helical" evidence="2">
    <location>
        <begin position="271"/>
        <end position="294"/>
    </location>
</feature>
<sequence length="466" mass="50607">MLLSIEEPAPTSARPQWRAFLELGFRPLYPLGCFWALFSILLWVYFPRVLQGTLGGMFWHMHEMLWGFIITIAVGFLFTAGATWTGINPLRGRALAACTSLWIIARIAYLVPADGAFWLGVVAESLFFGWGALAMANAIYRAQSKRNYGIPPLLLLMGLSNLLFLLAVEDGDYERITRFYQTGMLAMAVVALLVARRVIPFFAMRAVAGLEIPMQVQTGQWQLWAGVGAIASLLLQWRVPTTILLAVSGGLALWQLYTWKPLAVRHKPILWVLYAGFCGLGLGLVVAAIQMAGWTERSVWAVHLIGTAGFSVLIIGMVTRTALGHLGRPLQTDRSMVLSYCLVVAAALLRLAALAAEPPFTTPLLHTAGLAWMLAFGTYLWRFVPMLIRPRIDAVASKHPIIRPKIEPKTPQAQGAGEKGSGVKAPGTGGPAAQGASPTASADEGRVQVRISAKIPVQASVKKKAG</sequence>
<keyword evidence="2" id="KW-0472">Membrane</keyword>
<organism evidence="3 4">
    <name type="scientific">Lautropia dentalis</name>
    <dbReference type="NCBI Taxonomy" id="2490857"/>
    <lineage>
        <taxon>Bacteria</taxon>
        <taxon>Pseudomonadati</taxon>
        <taxon>Pseudomonadota</taxon>
        <taxon>Betaproteobacteria</taxon>
        <taxon>Burkholderiales</taxon>
        <taxon>Burkholderiaceae</taxon>
        <taxon>Lautropia</taxon>
    </lineage>
</organism>
<evidence type="ECO:0000256" key="2">
    <source>
        <dbReference type="SAM" id="Phobius"/>
    </source>
</evidence>
<dbReference type="AlphaFoldDB" id="A0A3R8MZ79"/>
<dbReference type="EMBL" id="RRUE01000001">
    <property type="protein sequence ID" value="RRN45849.1"/>
    <property type="molecule type" value="Genomic_DNA"/>
</dbReference>
<feature type="transmembrane region" description="Helical" evidence="2">
    <location>
        <begin position="28"/>
        <end position="46"/>
    </location>
</feature>